<dbReference type="SUPFAM" id="SSF50978">
    <property type="entry name" value="WD40 repeat-like"/>
    <property type="match status" value="1"/>
</dbReference>
<comment type="caution">
    <text evidence="3">The sequence shown here is derived from an EMBL/GenBank/DDBJ whole genome shotgun (WGS) entry which is preliminary data.</text>
</comment>
<dbReference type="PROSITE" id="PS50082">
    <property type="entry name" value="WD_REPEATS_2"/>
    <property type="match status" value="1"/>
</dbReference>
<evidence type="ECO:0000313" key="3">
    <source>
        <dbReference type="EMBL" id="OMJ83791.1"/>
    </source>
</evidence>
<keyword evidence="4" id="KW-1185">Reference proteome</keyword>
<organism evidence="3 4">
    <name type="scientific">Stentor coeruleus</name>
    <dbReference type="NCBI Taxonomy" id="5963"/>
    <lineage>
        <taxon>Eukaryota</taxon>
        <taxon>Sar</taxon>
        <taxon>Alveolata</taxon>
        <taxon>Ciliophora</taxon>
        <taxon>Postciliodesmatophora</taxon>
        <taxon>Heterotrichea</taxon>
        <taxon>Heterotrichida</taxon>
        <taxon>Stentoridae</taxon>
        <taxon>Stentor</taxon>
    </lineage>
</organism>
<dbReference type="Pfam" id="PF00400">
    <property type="entry name" value="WD40"/>
    <property type="match status" value="1"/>
</dbReference>
<evidence type="ECO:0000313" key="4">
    <source>
        <dbReference type="Proteomes" id="UP000187209"/>
    </source>
</evidence>
<dbReference type="AlphaFoldDB" id="A0A1R2C492"/>
<dbReference type="GO" id="GO:0045182">
    <property type="term" value="F:translation regulator activity"/>
    <property type="evidence" value="ECO:0007669"/>
    <property type="project" value="InterPro"/>
</dbReference>
<dbReference type="InterPro" id="IPR036322">
    <property type="entry name" value="WD40_repeat_dom_sf"/>
</dbReference>
<dbReference type="PROSITE" id="PS50294">
    <property type="entry name" value="WD_REPEATS_REGION"/>
    <property type="match status" value="1"/>
</dbReference>
<comment type="similarity">
    <text evidence="1">Belongs to the WD repeat G protein beta family. Ribosomal protein RACK1 subfamily.</text>
</comment>
<accession>A0A1R2C492</accession>
<sequence>MRLWNLQSGRTIYRFLGHSKEVLNIAISPDNRQIISGSRDKFIKLWNTLAVCKYEFGPKDSYSDWVTCVSFTPPSRDPMIISAGCDK</sequence>
<name>A0A1R2C492_9CILI</name>
<evidence type="ECO:0000256" key="2">
    <source>
        <dbReference type="PROSITE-ProRule" id="PRU00221"/>
    </source>
</evidence>
<dbReference type="InterPro" id="IPR015943">
    <property type="entry name" value="WD40/YVTN_repeat-like_dom_sf"/>
</dbReference>
<protein>
    <submittedName>
        <fullName evidence="3">Uncharacterized protein</fullName>
    </submittedName>
</protein>
<dbReference type="OrthoDB" id="406225at2759"/>
<dbReference type="Proteomes" id="UP000187209">
    <property type="component" value="Unassembled WGS sequence"/>
</dbReference>
<feature type="repeat" description="WD" evidence="2">
    <location>
        <begin position="15"/>
        <end position="47"/>
    </location>
</feature>
<keyword evidence="2" id="KW-0853">WD repeat</keyword>
<evidence type="ECO:0000256" key="1">
    <source>
        <dbReference type="ARBA" id="ARBA00007253"/>
    </source>
</evidence>
<dbReference type="PANTHER" id="PTHR19868">
    <property type="entry name" value="RECEPTOR FOR ACTIVATED PROTEIN KINASE C RACK1"/>
    <property type="match status" value="1"/>
</dbReference>
<gene>
    <name evidence="3" type="ORF">SteCoe_15200</name>
</gene>
<dbReference type="Gene3D" id="2.130.10.10">
    <property type="entry name" value="YVTN repeat-like/Quinoprotein amine dehydrogenase"/>
    <property type="match status" value="1"/>
</dbReference>
<dbReference type="InterPro" id="IPR001680">
    <property type="entry name" value="WD40_rpt"/>
</dbReference>
<dbReference type="GO" id="GO:0043022">
    <property type="term" value="F:ribosome binding"/>
    <property type="evidence" value="ECO:0007669"/>
    <property type="project" value="InterPro"/>
</dbReference>
<dbReference type="SMART" id="SM00320">
    <property type="entry name" value="WD40"/>
    <property type="match status" value="1"/>
</dbReference>
<dbReference type="InterPro" id="IPR045223">
    <property type="entry name" value="RACK1-like"/>
</dbReference>
<reference evidence="3 4" key="1">
    <citation type="submission" date="2016-11" db="EMBL/GenBank/DDBJ databases">
        <title>The macronuclear genome of Stentor coeruleus: a giant cell with tiny introns.</title>
        <authorList>
            <person name="Slabodnick M."/>
            <person name="Ruby J.G."/>
            <person name="Reiff S.B."/>
            <person name="Swart E.C."/>
            <person name="Gosai S."/>
            <person name="Prabakaran S."/>
            <person name="Witkowska E."/>
            <person name="Larue G.E."/>
            <person name="Fisher S."/>
            <person name="Freeman R.M."/>
            <person name="Gunawardena J."/>
            <person name="Chu W."/>
            <person name="Stover N.A."/>
            <person name="Gregory B.D."/>
            <person name="Nowacki M."/>
            <person name="Derisi J."/>
            <person name="Roy S.W."/>
            <person name="Marshall W.F."/>
            <person name="Sood P."/>
        </authorList>
    </citation>
    <scope>NUCLEOTIDE SEQUENCE [LARGE SCALE GENOMIC DNA]</scope>
    <source>
        <strain evidence="3">WM001</strain>
    </source>
</reference>
<dbReference type="EMBL" id="MPUH01000291">
    <property type="protein sequence ID" value="OMJ83791.1"/>
    <property type="molecule type" value="Genomic_DNA"/>
</dbReference>
<proteinExistence type="inferred from homology"/>